<evidence type="ECO:0000256" key="4">
    <source>
        <dbReference type="ARBA" id="ARBA00023163"/>
    </source>
</evidence>
<dbReference type="InterPro" id="IPR032041">
    <property type="entry name" value="Cdc73_N"/>
</dbReference>
<evidence type="ECO:0000256" key="2">
    <source>
        <dbReference type="ARBA" id="ARBA00010427"/>
    </source>
</evidence>
<evidence type="ECO:0000259" key="8">
    <source>
        <dbReference type="Pfam" id="PF16050"/>
    </source>
</evidence>
<dbReference type="GO" id="GO:0016593">
    <property type="term" value="C:Cdc73/Paf1 complex"/>
    <property type="evidence" value="ECO:0007669"/>
    <property type="project" value="InterPro"/>
</dbReference>
<comment type="similarity">
    <text evidence="2">Belongs to the CDC73 family.</text>
</comment>
<dbReference type="KEGG" id="goe:100899442"/>
<reference evidence="10" key="1">
    <citation type="submission" date="2025-08" db="UniProtKB">
        <authorList>
            <consortium name="RefSeq"/>
        </authorList>
    </citation>
    <scope>IDENTIFICATION</scope>
</reference>
<evidence type="ECO:0000313" key="9">
    <source>
        <dbReference type="Proteomes" id="UP000694867"/>
    </source>
</evidence>
<dbReference type="GO" id="GO:0006368">
    <property type="term" value="P:transcription elongation by RNA polymerase II"/>
    <property type="evidence" value="ECO:0007669"/>
    <property type="project" value="InterPro"/>
</dbReference>
<protein>
    <submittedName>
        <fullName evidence="10">Parafibromin</fullName>
    </submittedName>
</protein>
<evidence type="ECO:0000259" key="7">
    <source>
        <dbReference type="Pfam" id="PF05179"/>
    </source>
</evidence>
<dbReference type="PANTHER" id="PTHR12466">
    <property type="entry name" value="CDC73 DOMAIN PROTEIN"/>
    <property type="match status" value="1"/>
</dbReference>
<gene>
    <name evidence="10" type="primary">LOC100899442</name>
</gene>
<dbReference type="InterPro" id="IPR031336">
    <property type="entry name" value="CDC73_C"/>
</dbReference>
<dbReference type="FunFam" id="3.40.50.11990:FF:000002">
    <property type="entry name" value="protein CDC73 homolog"/>
    <property type="match status" value="1"/>
</dbReference>
<dbReference type="RefSeq" id="XP_003748552.1">
    <property type="nucleotide sequence ID" value="XM_003748504.2"/>
</dbReference>
<dbReference type="InterPro" id="IPR038103">
    <property type="entry name" value="CDC73_C_sf"/>
</dbReference>
<sequence length="506" mass="57983">MADPLSLLRQHNVSKKQIIEEEDRIVFGEYAFPKNVKTNYIEYGTGKDGNEKQYYSLVTLLHLLKHVNLTHGEYVRKTAGKNVQVVRRPDRKDILSYLNGETSHSNSIDKSAPPVVPITLKRTATDIRGQDAAKKPRIEEAEVRKAKEQFQARLDAPKEDAITTENISSLSDKLSAEKIAAIKAKRSAKKKNTIKIGDDDLDPLPSDMQHMLDSEKEQTTVILSRERVWRNRTTILQANGKNFAKSVFPILHSIHAREQGSMNIKKPLVTQTPQAVRQIPPQPTTYSRYDQERFEKRQETEGFKIDTMGSYHGMTLKSVTEGSKPQRPSMPPPSPAPRSANGNRKRVSRTPIIIIPPATTSLITMLNAKDILEDLKFVSSDEKKKQGARREQAVIIQHRRQGTNLSQPYKIIDDPRHLRPEDWDRVAAVFVQGPTWQFKNWPWGGNPVDIFARIRAFHMKWDEESLDSNVEKWSVTVIQLSKYKRHLDRANLLHFWEILDRTMPTK</sequence>
<evidence type="ECO:0000256" key="6">
    <source>
        <dbReference type="SAM" id="MobiDB-lite"/>
    </source>
</evidence>
<dbReference type="PANTHER" id="PTHR12466:SF8">
    <property type="entry name" value="PARAFIBROMIN"/>
    <property type="match status" value="1"/>
</dbReference>
<proteinExistence type="inferred from homology"/>
<evidence type="ECO:0000256" key="5">
    <source>
        <dbReference type="ARBA" id="ARBA00023242"/>
    </source>
</evidence>
<feature type="domain" description="Paf1 complex subunit Cdc73 N-terminal" evidence="8">
    <location>
        <begin position="1"/>
        <end position="293"/>
    </location>
</feature>
<dbReference type="GO" id="GO:0000993">
    <property type="term" value="F:RNA polymerase II complex binding"/>
    <property type="evidence" value="ECO:0007669"/>
    <property type="project" value="TreeGrafter"/>
</dbReference>
<keyword evidence="3" id="KW-0805">Transcription regulation</keyword>
<dbReference type="Proteomes" id="UP000694867">
    <property type="component" value="Unplaced"/>
</dbReference>
<dbReference type="GeneID" id="100899442"/>
<evidence type="ECO:0000256" key="3">
    <source>
        <dbReference type="ARBA" id="ARBA00023015"/>
    </source>
</evidence>
<organism evidence="9 10">
    <name type="scientific">Galendromus occidentalis</name>
    <name type="common">western predatory mite</name>
    <dbReference type="NCBI Taxonomy" id="34638"/>
    <lineage>
        <taxon>Eukaryota</taxon>
        <taxon>Metazoa</taxon>
        <taxon>Ecdysozoa</taxon>
        <taxon>Arthropoda</taxon>
        <taxon>Chelicerata</taxon>
        <taxon>Arachnida</taxon>
        <taxon>Acari</taxon>
        <taxon>Parasitiformes</taxon>
        <taxon>Mesostigmata</taxon>
        <taxon>Gamasina</taxon>
        <taxon>Phytoseioidea</taxon>
        <taxon>Phytoseiidae</taxon>
        <taxon>Typhlodrominae</taxon>
        <taxon>Galendromus</taxon>
    </lineage>
</organism>
<keyword evidence="5" id="KW-0539">Nucleus</keyword>
<accession>A0AAJ6W084</accession>
<keyword evidence="4" id="KW-0804">Transcription</keyword>
<dbReference type="AlphaFoldDB" id="A0AAJ6W084"/>
<dbReference type="Pfam" id="PF16050">
    <property type="entry name" value="CDC73_N"/>
    <property type="match status" value="1"/>
</dbReference>
<feature type="region of interest" description="Disordered" evidence="6">
    <location>
        <begin position="318"/>
        <end position="349"/>
    </location>
</feature>
<dbReference type="CTD" id="41086"/>
<dbReference type="Gene3D" id="3.40.50.11990">
    <property type="entry name" value="RNA polymerase II accessory factor, Cdc73 C-terminal domain"/>
    <property type="match status" value="1"/>
</dbReference>
<comment type="subcellular location">
    <subcellularLocation>
        <location evidence="1">Nucleus</location>
    </subcellularLocation>
</comment>
<dbReference type="GO" id="GO:0032968">
    <property type="term" value="P:positive regulation of transcription elongation by RNA polymerase II"/>
    <property type="evidence" value="ECO:0007669"/>
    <property type="project" value="TreeGrafter"/>
</dbReference>
<feature type="domain" description="Cell division control protein 73 C-terminal" evidence="7">
    <location>
        <begin position="348"/>
        <end position="501"/>
    </location>
</feature>
<evidence type="ECO:0000313" key="10">
    <source>
        <dbReference type="RefSeq" id="XP_003748552.1"/>
    </source>
</evidence>
<evidence type="ECO:0000256" key="1">
    <source>
        <dbReference type="ARBA" id="ARBA00004123"/>
    </source>
</evidence>
<keyword evidence="9" id="KW-1185">Reference proteome</keyword>
<dbReference type="InterPro" id="IPR007852">
    <property type="entry name" value="Cdc73/Parafibromin"/>
</dbReference>
<name>A0AAJ6W084_9ACAR</name>
<dbReference type="Pfam" id="PF05179">
    <property type="entry name" value="CDC73_C"/>
    <property type="match status" value="1"/>
</dbReference>